<dbReference type="PANTHER" id="PTHR22777">
    <property type="entry name" value="HEMOLYSIN-RELATED"/>
    <property type="match status" value="1"/>
</dbReference>
<dbReference type="InterPro" id="IPR046342">
    <property type="entry name" value="CBS_dom_sf"/>
</dbReference>
<protein>
    <submittedName>
        <fullName evidence="7">Magnesium and cobalt efflux protein CorC</fullName>
    </submittedName>
</protein>
<dbReference type="Pfam" id="PF00571">
    <property type="entry name" value="CBS"/>
    <property type="match status" value="1"/>
</dbReference>
<dbReference type="InterPro" id="IPR044751">
    <property type="entry name" value="Ion_transp-like_CBS"/>
</dbReference>
<comment type="subcellular location">
    <subcellularLocation>
        <location evidence="1">Cell membrane</location>
        <topology evidence="1">Multi-pass membrane protein</topology>
    </subcellularLocation>
</comment>
<evidence type="ECO:0000256" key="5">
    <source>
        <dbReference type="ARBA" id="ARBA00023122"/>
    </source>
</evidence>
<comment type="caution">
    <text evidence="7">The sequence shown here is derived from an EMBL/GenBank/DDBJ whole genome shotgun (WGS) entry which is preliminary data.</text>
</comment>
<evidence type="ECO:0000256" key="3">
    <source>
        <dbReference type="ARBA" id="ARBA00022475"/>
    </source>
</evidence>
<dbReference type="Gene3D" id="3.30.465.10">
    <property type="match status" value="1"/>
</dbReference>
<evidence type="ECO:0000259" key="6">
    <source>
        <dbReference type="PROSITE" id="PS51371"/>
    </source>
</evidence>
<dbReference type="AlphaFoldDB" id="A0A645G400"/>
<keyword evidence="4" id="KW-0677">Repeat</keyword>
<organism evidence="7">
    <name type="scientific">bioreactor metagenome</name>
    <dbReference type="NCBI Taxonomy" id="1076179"/>
    <lineage>
        <taxon>unclassified sequences</taxon>
        <taxon>metagenomes</taxon>
        <taxon>ecological metagenomes</taxon>
    </lineage>
</organism>
<dbReference type="PROSITE" id="PS51371">
    <property type="entry name" value="CBS"/>
    <property type="match status" value="1"/>
</dbReference>
<dbReference type="EMBL" id="VSSQ01068488">
    <property type="protein sequence ID" value="MPN20672.1"/>
    <property type="molecule type" value="Genomic_DNA"/>
</dbReference>
<dbReference type="InterPro" id="IPR005170">
    <property type="entry name" value="Transptr-assoc_dom"/>
</dbReference>
<keyword evidence="3" id="KW-0472">Membrane</keyword>
<feature type="domain" description="CBS" evidence="6">
    <location>
        <begin position="1"/>
        <end position="58"/>
    </location>
</feature>
<evidence type="ECO:0000256" key="1">
    <source>
        <dbReference type="ARBA" id="ARBA00004651"/>
    </source>
</evidence>
<evidence type="ECO:0000313" key="7">
    <source>
        <dbReference type="EMBL" id="MPN20672.1"/>
    </source>
</evidence>
<dbReference type="SUPFAM" id="SSF56176">
    <property type="entry name" value="FAD-binding/transporter-associated domain-like"/>
    <property type="match status" value="1"/>
</dbReference>
<dbReference type="PANTHER" id="PTHR22777:SF32">
    <property type="entry name" value="UPF0053 INNER MEMBRANE PROTEIN YFJD"/>
    <property type="match status" value="1"/>
</dbReference>
<accession>A0A645G400</accession>
<dbReference type="SUPFAM" id="SSF54631">
    <property type="entry name" value="CBS-domain pair"/>
    <property type="match status" value="1"/>
</dbReference>
<dbReference type="Gene3D" id="3.90.1280.20">
    <property type="match status" value="1"/>
</dbReference>
<gene>
    <name evidence="7" type="primary">corC_14</name>
    <name evidence="7" type="ORF">SDC9_168051</name>
</gene>
<dbReference type="Pfam" id="PF03471">
    <property type="entry name" value="CorC_HlyC"/>
    <property type="match status" value="1"/>
</dbReference>
<proteinExistence type="inferred from homology"/>
<comment type="similarity">
    <text evidence="2">Belongs to the UPF0053 family.</text>
</comment>
<reference evidence="7" key="1">
    <citation type="submission" date="2019-08" db="EMBL/GenBank/DDBJ databases">
        <authorList>
            <person name="Kucharzyk K."/>
            <person name="Murdoch R.W."/>
            <person name="Higgins S."/>
            <person name="Loffler F."/>
        </authorList>
    </citation>
    <scope>NUCLEOTIDE SEQUENCE</scope>
</reference>
<dbReference type="SMART" id="SM01091">
    <property type="entry name" value="CorC_HlyC"/>
    <property type="match status" value="1"/>
</dbReference>
<dbReference type="InterPro" id="IPR000644">
    <property type="entry name" value="CBS_dom"/>
</dbReference>
<sequence>MIRAAYFVPQTKRIDDLLEEFRTQKIHMAIVVDEYGGTSGLVTMEDILEEIVGDISDEYDDELPFYTVESDGSYIFEGKTQLEDFIKITQLPAKDFEKMSEEVDTLAGLLLELKGDFPKRKESFIYKKHTFQAEDLSKKRITKVRYIPPKVKSEE</sequence>
<dbReference type="GO" id="GO:0005886">
    <property type="term" value="C:plasma membrane"/>
    <property type="evidence" value="ECO:0007669"/>
    <property type="project" value="UniProtKB-SubCell"/>
</dbReference>
<dbReference type="InterPro" id="IPR016169">
    <property type="entry name" value="FAD-bd_PCMH_sub2"/>
</dbReference>
<dbReference type="CDD" id="cd04590">
    <property type="entry name" value="CBS_pair_CorC_HlyC_assoc"/>
    <property type="match status" value="1"/>
</dbReference>
<dbReference type="GO" id="GO:0050660">
    <property type="term" value="F:flavin adenine dinucleotide binding"/>
    <property type="evidence" value="ECO:0007669"/>
    <property type="project" value="InterPro"/>
</dbReference>
<dbReference type="InterPro" id="IPR036318">
    <property type="entry name" value="FAD-bd_PCMH-like_sf"/>
</dbReference>
<name>A0A645G400_9ZZZZ</name>
<keyword evidence="5" id="KW-0129">CBS domain</keyword>
<evidence type="ECO:0000256" key="4">
    <source>
        <dbReference type="ARBA" id="ARBA00022737"/>
    </source>
</evidence>
<evidence type="ECO:0000256" key="2">
    <source>
        <dbReference type="ARBA" id="ARBA00006337"/>
    </source>
</evidence>
<keyword evidence="3" id="KW-1003">Cell membrane</keyword>